<evidence type="ECO:0000313" key="5">
    <source>
        <dbReference type="Proteomes" id="UP000682416"/>
    </source>
</evidence>
<feature type="transmembrane region" description="Helical" evidence="2">
    <location>
        <begin position="541"/>
        <end position="568"/>
    </location>
</feature>
<feature type="transmembrane region" description="Helical" evidence="2">
    <location>
        <begin position="248"/>
        <end position="269"/>
    </location>
</feature>
<evidence type="ECO:0000256" key="1">
    <source>
        <dbReference type="SAM" id="MobiDB-lite"/>
    </source>
</evidence>
<keyword evidence="2" id="KW-0472">Membrane</keyword>
<feature type="transmembrane region" description="Helical" evidence="2">
    <location>
        <begin position="298"/>
        <end position="317"/>
    </location>
</feature>
<feature type="transmembrane region" description="Helical" evidence="2">
    <location>
        <begin position="80"/>
        <end position="103"/>
    </location>
</feature>
<dbReference type="InterPro" id="IPR010656">
    <property type="entry name" value="DctM"/>
</dbReference>
<dbReference type="Proteomes" id="UP000682416">
    <property type="component" value="Chromosome"/>
</dbReference>
<feature type="transmembrane region" description="Helical" evidence="2">
    <location>
        <begin position="692"/>
        <end position="710"/>
    </location>
</feature>
<evidence type="ECO:0000259" key="3">
    <source>
        <dbReference type="Pfam" id="PF06808"/>
    </source>
</evidence>
<gene>
    <name evidence="4" type="ORF">KGD82_03455</name>
</gene>
<feature type="transmembrane region" description="Helical" evidence="2">
    <location>
        <begin position="574"/>
        <end position="591"/>
    </location>
</feature>
<accession>A0A975LB29</accession>
<feature type="transmembrane region" description="Helical" evidence="2">
    <location>
        <begin position="338"/>
        <end position="361"/>
    </location>
</feature>
<feature type="transmembrane region" description="Helical" evidence="2">
    <location>
        <begin position="479"/>
        <end position="504"/>
    </location>
</feature>
<feature type="transmembrane region" description="Helical" evidence="2">
    <location>
        <begin position="144"/>
        <end position="164"/>
    </location>
</feature>
<dbReference type="EMBL" id="CP074402">
    <property type="protein sequence ID" value="QVJ01982.1"/>
    <property type="molecule type" value="Genomic_DNA"/>
</dbReference>
<keyword evidence="2" id="KW-0812">Transmembrane</keyword>
<feature type="transmembrane region" description="Helical" evidence="2">
    <location>
        <begin position="202"/>
        <end position="219"/>
    </location>
</feature>
<dbReference type="AlphaFoldDB" id="A0A975LB29"/>
<feature type="transmembrane region" description="Helical" evidence="2">
    <location>
        <begin position="603"/>
        <end position="620"/>
    </location>
</feature>
<feature type="compositionally biased region" description="Basic and acidic residues" evidence="1">
    <location>
        <begin position="741"/>
        <end position="763"/>
    </location>
</feature>
<feature type="transmembrane region" description="Helical" evidence="2">
    <location>
        <begin position="115"/>
        <end position="132"/>
    </location>
</feature>
<dbReference type="InterPro" id="IPR011853">
    <property type="entry name" value="TRAP_DctM-Dct_fused"/>
</dbReference>
<feature type="transmembrane region" description="Helical" evidence="2">
    <location>
        <begin position="440"/>
        <end position="458"/>
    </location>
</feature>
<feature type="transmembrane region" description="Helical" evidence="2">
    <location>
        <begin position="661"/>
        <end position="680"/>
    </location>
</feature>
<feature type="transmembrane region" description="Helical" evidence="2">
    <location>
        <begin position="412"/>
        <end position="434"/>
    </location>
</feature>
<feature type="transmembrane region" description="Helical" evidence="2">
    <location>
        <begin position="626"/>
        <end position="652"/>
    </location>
</feature>
<feature type="region of interest" description="Disordered" evidence="1">
    <location>
        <begin position="1"/>
        <end position="57"/>
    </location>
</feature>
<sequence>MAEKPQVRGDAPPTPEETERDGRDDTATSAAEESSEVGFGKGGRRTGTSADALPDVDGLGDDAPPFWRRIAAERWGEGRFGLAMGGIILLLGIALTAFQLWIALRSGLDARQQRLMHLMLVMLMVFIIMPPFKKSTVEGNPVAYVAGAVLDLVMVVATVVVSFYPIVYQAELARRAGAYTDLDWIMGLVAIVVLLEATRRSVGLIMVLLVAAFIYYAWIGPLIPGDFGHSGVTIQRISTHAYLGNDGIYGLTLGVVVTFVFVFILFGALLSKTGGGNFFVGLAYVLTGRMVGGPAKGAVLGSALMGSVSGSAIANVVTTGPFTIPLMKKVGYKKHDAAGVEAAASTGGQVLPPIMGAGAFLMAERLGIPYADIVKVAIIPAIMYFALMFLFVDILARKNNIRPMEGDEIPTFAIVMRAGWHFMAPLILLIVLLLNYVPPTQAGLAACGALLVVAMLRASSRLSLKDFLEVFVMAARSTLPVSVACAVAGIIVGMVGLTGLGLVFSDVLVNAFAGNLFMTLVMVALASLILGIGLPVTASYVVLVILAGPALEQLGLALIVAHMIVYWLSQDSNVTPPVAFAAFAAAGIANSSPMRSGVSSWKFAKGLYLIPLLMAYSALMEVDGPVIDLVMAIATGSVALAAGAMAIEGFFLRRTLLGERIALGLSAALVLIAPEWSGWTESLLSVQVSPDWFIGAGTVAGIVLITLQVVNHRRDKAKGLVAPLGQEQPKAGQTVGTAPEESSKDVESSKDAEAAETTESTKA</sequence>
<feature type="transmembrane region" description="Helical" evidence="2">
    <location>
        <begin position="516"/>
        <end position="534"/>
    </location>
</feature>
<dbReference type="KEGG" id="nec:KGD82_03455"/>
<evidence type="ECO:0000313" key="4">
    <source>
        <dbReference type="EMBL" id="QVJ01982.1"/>
    </source>
</evidence>
<dbReference type="PANTHER" id="PTHR43849:SF2">
    <property type="entry name" value="BLL3936 PROTEIN"/>
    <property type="match status" value="1"/>
</dbReference>
<organism evidence="4 5">
    <name type="scientific">Nocardiopsis eucommiae</name>
    <dbReference type="NCBI Taxonomy" id="2831970"/>
    <lineage>
        <taxon>Bacteria</taxon>
        <taxon>Bacillati</taxon>
        <taxon>Actinomycetota</taxon>
        <taxon>Actinomycetes</taxon>
        <taxon>Streptosporangiales</taxon>
        <taxon>Nocardiopsidaceae</taxon>
        <taxon>Nocardiopsis</taxon>
    </lineage>
</organism>
<feature type="transmembrane region" description="Helical" evidence="2">
    <location>
        <begin position="276"/>
        <end position="292"/>
    </location>
</feature>
<reference evidence="4" key="1">
    <citation type="submission" date="2021-05" db="EMBL/GenBank/DDBJ databases">
        <authorList>
            <person name="Kaiqin L."/>
            <person name="Jian G."/>
        </authorList>
    </citation>
    <scope>NUCLEOTIDE SEQUENCE</scope>
    <source>
        <strain evidence="4">HDS5</strain>
    </source>
</reference>
<dbReference type="Pfam" id="PF06808">
    <property type="entry name" value="DctM"/>
    <property type="match status" value="1"/>
</dbReference>
<feature type="domain" description="TRAP C4-dicarboxylate transport system permease DctM subunit" evidence="3">
    <location>
        <begin position="190"/>
        <end position="616"/>
    </location>
</feature>
<dbReference type="PANTHER" id="PTHR43849">
    <property type="entry name" value="BLL3936 PROTEIN"/>
    <property type="match status" value="1"/>
</dbReference>
<keyword evidence="2" id="KW-1133">Transmembrane helix</keyword>
<name>A0A975LB29_9ACTN</name>
<keyword evidence="5" id="KW-1185">Reference proteome</keyword>
<feature type="transmembrane region" description="Helical" evidence="2">
    <location>
        <begin position="373"/>
        <end position="392"/>
    </location>
</feature>
<dbReference type="NCBIfam" id="TIGR02123">
    <property type="entry name" value="TRAP_fused"/>
    <property type="match status" value="1"/>
</dbReference>
<protein>
    <submittedName>
        <fullName evidence="4">TRAP transporter fused permease subunit</fullName>
    </submittedName>
</protein>
<proteinExistence type="predicted"/>
<evidence type="ECO:0000256" key="2">
    <source>
        <dbReference type="SAM" id="Phobius"/>
    </source>
</evidence>
<feature type="region of interest" description="Disordered" evidence="1">
    <location>
        <begin position="720"/>
        <end position="763"/>
    </location>
</feature>